<sequence length="141" mass="16009">MKGHPDVAKCLCHYNALAEWNQIKTNEQLIKSNIEKYLEVAKNLNEIKIETQPSTQNQIIPTSTRKRTISSDDEKEICDPLFDPNIVIAVTPTFSKRAGKPGYVDVDESKPWVIRGIEKAKARIDAHQAKIDAKRLAKQNR</sequence>
<gene>
    <name evidence="1" type="ORF">OXD698_LOCUS51038</name>
</gene>
<reference evidence="1" key="1">
    <citation type="submission" date="2021-02" db="EMBL/GenBank/DDBJ databases">
        <authorList>
            <person name="Nowell W R."/>
        </authorList>
    </citation>
    <scope>NUCLEOTIDE SEQUENCE</scope>
</reference>
<dbReference type="Proteomes" id="UP000663844">
    <property type="component" value="Unassembled WGS sequence"/>
</dbReference>
<organism evidence="1 2">
    <name type="scientific">Adineta steineri</name>
    <dbReference type="NCBI Taxonomy" id="433720"/>
    <lineage>
        <taxon>Eukaryota</taxon>
        <taxon>Metazoa</taxon>
        <taxon>Spiralia</taxon>
        <taxon>Gnathifera</taxon>
        <taxon>Rotifera</taxon>
        <taxon>Eurotatoria</taxon>
        <taxon>Bdelloidea</taxon>
        <taxon>Adinetida</taxon>
        <taxon>Adinetidae</taxon>
        <taxon>Adineta</taxon>
    </lineage>
</organism>
<evidence type="ECO:0000313" key="1">
    <source>
        <dbReference type="EMBL" id="CAF4393418.1"/>
    </source>
</evidence>
<feature type="non-terminal residue" evidence="1">
    <location>
        <position position="1"/>
    </location>
</feature>
<name>A0A820NT22_9BILA</name>
<accession>A0A820NT22</accession>
<protein>
    <submittedName>
        <fullName evidence="1">Uncharacterized protein</fullName>
    </submittedName>
</protein>
<evidence type="ECO:0000313" key="2">
    <source>
        <dbReference type="Proteomes" id="UP000663844"/>
    </source>
</evidence>
<comment type="caution">
    <text evidence="1">The sequence shown here is derived from an EMBL/GenBank/DDBJ whole genome shotgun (WGS) entry which is preliminary data.</text>
</comment>
<dbReference type="AlphaFoldDB" id="A0A820NT22"/>
<dbReference type="EMBL" id="CAJOAZ010025480">
    <property type="protein sequence ID" value="CAF4393418.1"/>
    <property type="molecule type" value="Genomic_DNA"/>
</dbReference>
<proteinExistence type="predicted"/>